<dbReference type="PANTHER" id="PTHR33112">
    <property type="entry name" value="DOMAIN PROTEIN, PUTATIVE-RELATED"/>
    <property type="match status" value="1"/>
</dbReference>
<dbReference type="PANTHER" id="PTHR33112:SF10">
    <property type="entry name" value="TOL"/>
    <property type="match status" value="1"/>
</dbReference>
<reference evidence="2 3" key="1">
    <citation type="submission" date="2019-06" db="EMBL/GenBank/DDBJ databases">
        <authorList>
            <person name="Broberg M."/>
        </authorList>
    </citation>
    <scope>NUCLEOTIDE SEQUENCE [LARGE SCALE GENOMIC DNA]</scope>
</reference>
<organism evidence="2 3">
    <name type="scientific">Bionectria ochroleuca</name>
    <name type="common">Gliocladium roseum</name>
    <dbReference type="NCBI Taxonomy" id="29856"/>
    <lineage>
        <taxon>Eukaryota</taxon>
        <taxon>Fungi</taxon>
        <taxon>Dikarya</taxon>
        <taxon>Ascomycota</taxon>
        <taxon>Pezizomycotina</taxon>
        <taxon>Sordariomycetes</taxon>
        <taxon>Hypocreomycetidae</taxon>
        <taxon>Hypocreales</taxon>
        <taxon>Bionectriaceae</taxon>
        <taxon>Clonostachys</taxon>
    </lineage>
</organism>
<protein>
    <recommendedName>
        <fullName evidence="1">Heterokaryon incompatibility domain-containing protein</fullName>
    </recommendedName>
</protein>
<feature type="domain" description="Heterokaryon incompatibility" evidence="1">
    <location>
        <begin position="2"/>
        <end position="105"/>
    </location>
</feature>
<name>A0ABY6U010_BIOOC</name>
<dbReference type="InterPro" id="IPR010730">
    <property type="entry name" value="HET"/>
</dbReference>
<gene>
    <name evidence="2" type="ORF">CLO192961_LOCUS132628</name>
</gene>
<evidence type="ECO:0000313" key="2">
    <source>
        <dbReference type="EMBL" id="VUC24077.1"/>
    </source>
</evidence>
<dbReference type="EMBL" id="CABFNS010000715">
    <property type="protein sequence ID" value="VUC24077.1"/>
    <property type="molecule type" value="Genomic_DNA"/>
</dbReference>
<comment type="caution">
    <text evidence="2">The sequence shown here is derived from an EMBL/GenBank/DDBJ whole genome shotgun (WGS) entry which is preliminary data.</text>
</comment>
<evidence type="ECO:0000259" key="1">
    <source>
        <dbReference type="Pfam" id="PF06985"/>
    </source>
</evidence>
<sequence length="520" mass="59383">MSVQYLWIDSLCILQDSPEDLLREIKTMLNVYQNAVLTLSICWDYSDSTVFPSRRGDTLSIVPLNDEDKIISHSTTDCAFVNHVDEFKINVTHSLVNSRGWVLQERTLSRRIVYLGNEQLYWECDGAIASETVSSILQDKDVRRSPIFHESEDFRTAIWPKLVEKYSQCGLTSESDRLPAISGISRLISAANPSDYYIAGIWSEYWLFDLLWTPLVKNFWPRNGALLRTCAVRTMEPAKEAPSWSWVAFPGPVEQPRALERSKCLTERTLSSDKSLFLPRALGMLSQLDVLPHTGMDNFDSMSRATLRLKCFLLPADFAGVAEICQNESAPTFYHPISCNAFYFPQQRQDAIYHLEFLQSSSKALPGSKKLTPVTLCFNRPWNSDLRTFMIPIFHQPKHPDKRWSRDRVGGLIVQRTSVRGQDLEFTRIGTFQEETTKDSVLLAALRNTVCKGISELNSESTTPERTTKETKERNFEAKLYEYINAPQTGVSMEDTSKDFADSSSLLFYPRAEWANVLLR</sequence>
<accession>A0ABY6U010</accession>
<keyword evidence="3" id="KW-1185">Reference proteome</keyword>
<dbReference type="Pfam" id="PF06985">
    <property type="entry name" value="HET"/>
    <property type="match status" value="1"/>
</dbReference>
<proteinExistence type="predicted"/>
<dbReference type="Proteomes" id="UP000766486">
    <property type="component" value="Unassembled WGS sequence"/>
</dbReference>
<evidence type="ECO:0000313" key="3">
    <source>
        <dbReference type="Proteomes" id="UP000766486"/>
    </source>
</evidence>